<feature type="compositionally biased region" description="Acidic residues" evidence="1">
    <location>
        <begin position="220"/>
        <end position="248"/>
    </location>
</feature>
<gene>
    <name evidence="2" type="ORF">V7S43_018399</name>
</gene>
<accession>A0ABD3ERI1</accession>
<dbReference type="PANTHER" id="PTHR37069:SF2">
    <property type="entry name" value="PIGGYBAC TRANSPOSABLE ELEMENT-DERIVED PROTEIN DOMAIN-CONTAINING PROTEIN"/>
    <property type="match status" value="1"/>
</dbReference>
<feature type="compositionally biased region" description="Basic and acidic residues" evidence="1">
    <location>
        <begin position="66"/>
        <end position="75"/>
    </location>
</feature>
<evidence type="ECO:0008006" key="4">
    <source>
        <dbReference type="Google" id="ProtNLM"/>
    </source>
</evidence>
<evidence type="ECO:0000313" key="3">
    <source>
        <dbReference type="Proteomes" id="UP001632037"/>
    </source>
</evidence>
<dbReference type="Proteomes" id="UP001632037">
    <property type="component" value="Unassembled WGS sequence"/>
</dbReference>
<evidence type="ECO:0000256" key="1">
    <source>
        <dbReference type="SAM" id="MobiDB-lite"/>
    </source>
</evidence>
<reference evidence="2 3" key="1">
    <citation type="submission" date="2024-09" db="EMBL/GenBank/DDBJ databases">
        <title>Genome sequencing and assembly of Phytophthora oleae, isolate VK10A, causative agent of rot of olive drupes.</title>
        <authorList>
            <person name="Conti Taguali S."/>
            <person name="Riolo M."/>
            <person name="La Spada F."/>
            <person name="Cacciola S.O."/>
            <person name="Dionisio G."/>
        </authorList>
    </citation>
    <scope>NUCLEOTIDE SEQUENCE [LARGE SCALE GENOMIC DNA]</scope>
    <source>
        <strain evidence="2 3">VK10A</strain>
    </source>
</reference>
<dbReference type="EMBL" id="JBIMZQ010000075">
    <property type="protein sequence ID" value="KAL3656735.1"/>
    <property type="molecule type" value="Genomic_DNA"/>
</dbReference>
<organism evidence="2 3">
    <name type="scientific">Phytophthora oleae</name>
    <dbReference type="NCBI Taxonomy" id="2107226"/>
    <lineage>
        <taxon>Eukaryota</taxon>
        <taxon>Sar</taxon>
        <taxon>Stramenopiles</taxon>
        <taxon>Oomycota</taxon>
        <taxon>Peronosporomycetes</taxon>
        <taxon>Peronosporales</taxon>
        <taxon>Peronosporaceae</taxon>
        <taxon>Phytophthora</taxon>
    </lineage>
</organism>
<name>A0ABD3ERI1_9STRA</name>
<evidence type="ECO:0000313" key="2">
    <source>
        <dbReference type="EMBL" id="KAL3656735.1"/>
    </source>
</evidence>
<feature type="region of interest" description="Disordered" evidence="1">
    <location>
        <begin position="66"/>
        <end position="249"/>
    </location>
</feature>
<dbReference type="AlphaFoldDB" id="A0ABD3ERI1"/>
<proteinExistence type="predicted"/>
<protein>
    <recommendedName>
        <fullName evidence="4">MBD domain-containing protein</fullName>
    </recommendedName>
</protein>
<feature type="compositionally biased region" description="Polar residues" evidence="1">
    <location>
        <begin position="77"/>
        <end position="127"/>
    </location>
</feature>
<comment type="caution">
    <text evidence="2">The sequence shown here is derived from an EMBL/GenBank/DDBJ whole genome shotgun (WGS) entry which is preliminary data.</text>
</comment>
<sequence length="403" mass="44706">MAFQARWRELKSDGWTSKRPAGLSNDFFYIKPGKTKQSVCGEDFFIGENELMKYLDRIDIDELRRQHQKGNEKGNKASKTIEVQSCTEKQTPGRTSESSTVTQHCGDRSGQTPTGNREQKSSSQHQIAISPHVESDEAIDGSPPQDQSRHCASPAIDSGSSDVEPEPYMSYPSRGQAADEDTKESGPAAYDDPIATDTILEDPNNIAPGDNQTDYATLDSDGEGEGGSVYDDDEDIDFTEPDPSEDNETMMTPDLLFDPALLDAVGGVENVARGNVRASVLDDMKESGWTVHQLQTPYPYINEPYEARPEGWLREDYPGIYDGEHGPTERALRAASSPLGAFLRFVTPQLLERIAGESNDYFYVNVDERVSAQHSKQQARQLKRPTFQVQSVQAIKTQLEKTP</sequence>
<keyword evidence="3" id="KW-1185">Reference proteome</keyword>
<dbReference type="PANTHER" id="PTHR37069">
    <property type="entry name" value="DDE_TNP_1_7 DOMAIN-CONTAINING PROTEIN"/>
    <property type="match status" value="1"/>
</dbReference>